<evidence type="ECO:0000313" key="2">
    <source>
        <dbReference type="EMBL" id="MBB4841065.1"/>
    </source>
</evidence>
<name>A0A7W7K629_9SPHN</name>
<dbReference type="RefSeq" id="WP_184170095.1">
    <property type="nucleotide sequence ID" value="NZ_JACHLN010000004.1"/>
</dbReference>
<protein>
    <submittedName>
        <fullName evidence="2">Uncharacterized protein</fullName>
    </submittedName>
</protein>
<feature type="transmembrane region" description="Helical" evidence="1">
    <location>
        <begin position="44"/>
        <end position="62"/>
    </location>
</feature>
<dbReference type="EMBL" id="JACHLN010000004">
    <property type="protein sequence ID" value="MBB4841065.1"/>
    <property type="molecule type" value="Genomic_DNA"/>
</dbReference>
<proteinExistence type="predicted"/>
<dbReference type="Proteomes" id="UP000575241">
    <property type="component" value="Unassembled WGS sequence"/>
</dbReference>
<dbReference type="AlphaFoldDB" id="A0A7W7K629"/>
<sequence>MSGRARKIAFGALAALALLAVASPNRRADIALHMHRVDDLAPQRIEAVVDIGIFAISVLVTWSKRLTT</sequence>
<accession>A0A7W7K629</accession>
<keyword evidence="1" id="KW-1133">Transmembrane helix</keyword>
<gene>
    <name evidence="2" type="ORF">HNP52_004162</name>
</gene>
<organism evidence="2 3">
    <name type="scientific">Sphingomonas kyeonggiensis</name>
    <dbReference type="NCBI Taxonomy" id="1268553"/>
    <lineage>
        <taxon>Bacteria</taxon>
        <taxon>Pseudomonadati</taxon>
        <taxon>Pseudomonadota</taxon>
        <taxon>Alphaproteobacteria</taxon>
        <taxon>Sphingomonadales</taxon>
        <taxon>Sphingomonadaceae</taxon>
        <taxon>Sphingomonas</taxon>
    </lineage>
</organism>
<evidence type="ECO:0000256" key="1">
    <source>
        <dbReference type="SAM" id="Phobius"/>
    </source>
</evidence>
<keyword evidence="1" id="KW-0472">Membrane</keyword>
<keyword evidence="3" id="KW-1185">Reference proteome</keyword>
<comment type="caution">
    <text evidence="2">The sequence shown here is derived from an EMBL/GenBank/DDBJ whole genome shotgun (WGS) entry which is preliminary data.</text>
</comment>
<evidence type="ECO:0000313" key="3">
    <source>
        <dbReference type="Proteomes" id="UP000575241"/>
    </source>
</evidence>
<reference evidence="2 3" key="1">
    <citation type="submission" date="2020-08" db="EMBL/GenBank/DDBJ databases">
        <title>Functional genomics of gut bacteria from endangered species of beetles.</title>
        <authorList>
            <person name="Carlos-Shanley C."/>
        </authorList>
    </citation>
    <scope>NUCLEOTIDE SEQUENCE [LARGE SCALE GENOMIC DNA]</scope>
    <source>
        <strain evidence="2 3">S00224</strain>
    </source>
</reference>
<keyword evidence="1" id="KW-0812">Transmembrane</keyword>